<evidence type="ECO:0000313" key="1">
    <source>
        <dbReference type="EMBL" id="AGL02832.1"/>
    </source>
</evidence>
<name>R4KMP3_9FIRM</name>
<dbReference type="EMBL" id="CP003273">
    <property type="protein sequence ID" value="AGL02832.1"/>
    <property type="molecule type" value="Genomic_DNA"/>
</dbReference>
<dbReference type="AlphaFoldDB" id="R4KMP3"/>
<dbReference type="KEGG" id="dgi:Desgi_3506"/>
<dbReference type="HOGENOM" id="CLU_2860375_0_0_9"/>
<accession>R4KMP3</accession>
<gene>
    <name evidence="1" type="ORF">Desgi_3506</name>
</gene>
<dbReference type="Proteomes" id="UP000013520">
    <property type="component" value="Chromosome"/>
</dbReference>
<organism evidence="1 2">
    <name type="scientific">Desulfoscipio gibsoniae DSM 7213</name>
    <dbReference type="NCBI Taxonomy" id="767817"/>
    <lineage>
        <taxon>Bacteria</taxon>
        <taxon>Bacillati</taxon>
        <taxon>Bacillota</taxon>
        <taxon>Clostridia</taxon>
        <taxon>Eubacteriales</taxon>
        <taxon>Desulfallaceae</taxon>
        <taxon>Desulfoscipio</taxon>
    </lineage>
</organism>
<dbReference type="RefSeq" id="WP_006520221.1">
    <property type="nucleotide sequence ID" value="NC_021184.1"/>
</dbReference>
<reference evidence="1 2" key="1">
    <citation type="submission" date="2012-01" db="EMBL/GenBank/DDBJ databases">
        <title>Complete sequence of Desulfotomaculum gibsoniae DSM 7213.</title>
        <authorList>
            <consortium name="US DOE Joint Genome Institute"/>
            <person name="Lucas S."/>
            <person name="Han J."/>
            <person name="Lapidus A."/>
            <person name="Cheng J.-F."/>
            <person name="Goodwin L."/>
            <person name="Pitluck S."/>
            <person name="Peters L."/>
            <person name="Ovchinnikova G."/>
            <person name="Teshima H."/>
            <person name="Detter J.C."/>
            <person name="Han C."/>
            <person name="Tapia R."/>
            <person name="Land M."/>
            <person name="Hauser L."/>
            <person name="Kyrpides N."/>
            <person name="Ivanova N."/>
            <person name="Pagani I."/>
            <person name="Parshina S."/>
            <person name="Plugge C."/>
            <person name="Muyzer G."/>
            <person name="Kuever J."/>
            <person name="Ivanova A."/>
            <person name="Nazina T."/>
            <person name="Klenk H.-P."/>
            <person name="Brambilla E."/>
            <person name="Spring S."/>
            <person name="Stams A.F."/>
            <person name="Woyke T."/>
        </authorList>
    </citation>
    <scope>NUCLEOTIDE SEQUENCE [LARGE SCALE GENOMIC DNA]</scope>
    <source>
        <strain evidence="1 2">DSM 7213</strain>
    </source>
</reference>
<evidence type="ECO:0000313" key="2">
    <source>
        <dbReference type="Proteomes" id="UP000013520"/>
    </source>
</evidence>
<sequence length="64" mass="7212">MNFSDMDMLQDYEKDTRMAALAFALIQTEIFDITLRMLVSKASDEAAKSQKLAADLILSRGDRP</sequence>
<dbReference type="eggNOG" id="ENOG502ZRJA">
    <property type="taxonomic scope" value="Bacteria"/>
</dbReference>
<proteinExistence type="predicted"/>
<keyword evidence="2" id="KW-1185">Reference proteome</keyword>
<dbReference type="OrthoDB" id="1809188at2"/>
<protein>
    <submittedName>
        <fullName evidence="1">Uncharacterized protein</fullName>
    </submittedName>
</protein>